<evidence type="ECO:0000256" key="10">
    <source>
        <dbReference type="ARBA" id="ARBA00022840"/>
    </source>
</evidence>
<dbReference type="GO" id="GO:0030163">
    <property type="term" value="P:protein catabolic process"/>
    <property type="evidence" value="ECO:0007669"/>
    <property type="project" value="UniProtKB-UniRule"/>
</dbReference>
<dbReference type="GO" id="GO:0004176">
    <property type="term" value="F:ATP-dependent peptidase activity"/>
    <property type="evidence" value="ECO:0007669"/>
    <property type="project" value="InterPro"/>
</dbReference>
<evidence type="ECO:0000256" key="7">
    <source>
        <dbReference type="ARBA" id="ARBA00022741"/>
    </source>
</evidence>
<evidence type="ECO:0000256" key="15">
    <source>
        <dbReference type="HAMAP-Rule" id="MF_01458"/>
    </source>
</evidence>
<evidence type="ECO:0000256" key="17">
    <source>
        <dbReference type="SAM" id="MobiDB-lite"/>
    </source>
</evidence>
<comment type="subunit">
    <text evidence="15">Homohexamer.</text>
</comment>
<dbReference type="GO" id="GO:0016887">
    <property type="term" value="F:ATP hydrolysis activity"/>
    <property type="evidence" value="ECO:0007669"/>
    <property type="project" value="UniProtKB-UniRule"/>
</dbReference>
<name>A0A7C1G3Q8_THERO</name>
<dbReference type="Pfam" id="PF06480">
    <property type="entry name" value="FtsH_ext"/>
    <property type="match status" value="1"/>
</dbReference>
<keyword evidence="5 15" id="KW-0812">Transmembrane</keyword>
<evidence type="ECO:0000256" key="6">
    <source>
        <dbReference type="ARBA" id="ARBA00022723"/>
    </source>
</evidence>
<reference evidence="19" key="1">
    <citation type="journal article" date="2020" name="mSystems">
        <title>Genome- and Community-Level Interaction Insights into Carbon Utilization and Element Cycling Functions of Hydrothermarchaeota in Hydrothermal Sediment.</title>
        <authorList>
            <person name="Zhou Z."/>
            <person name="Liu Y."/>
            <person name="Xu W."/>
            <person name="Pan J."/>
            <person name="Luo Z.H."/>
            <person name="Li M."/>
        </authorList>
    </citation>
    <scope>NUCLEOTIDE SEQUENCE [LARGE SCALE GENOMIC DNA]</scope>
    <source>
        <strain evidence="19">SpSt-222</strain>
    </source>
</reference>
<keyword evidence="8 15" id="KW-0378">Hydrolase</keyword>
<evidence type="ECO:0000313" key="19">
    <source>
        <dbReference type="EMBL" id="HEF64589.1"/>
    </source>
</evidence>
<evidence type="ECO:0000256" key="9">
    <source>
        <dbReference type="ARBA" id="ARBA00022833"/>
    </source>
</evidence>
<feature type="binding site" evidence="15">
    <location>
        <position position="429"/>
    </location>
    <ligand>
        <name>Zn(2+)</name>
        <dbReference type="ChEBI" id="CHEBI:29105"/>
        <note>catalytic</note>
    </ligand>
</feature>
<dbReference type="FunFam" id="1.20.58.760:FF:000001">
    <property type="entry name" value="ATP-dependent zinc metalloprotease FtsH"/>
    <property type="match status" value="1"/>
</dbReference>
<dbReference type="InterPro" id="IPR005936">
    <property type="entry name" value="FtsH"/>
</dbReference>
<dbReference type="AlphaFoldDB" id="A0A7C1G3Q8"/>
<gene>
    <name evidence="19" type="primary">hflB</name>
    <name evidence="15" type="synonym">ftsH</name>
    <name evidence="19" type="ORF">ENP47_03140</name>
</gene>
<feature type="binding site" evidence="15">
    <location>
        <begin position="203"/>
        <end position="210"/>
    </location>
    <ligand>
        <name>ATP</name>
        <dbReference type="ChEBI" id="CHEBI:30616"/>
    </ligand>
</feature>
<keyword evidence="3 15" id="KW-1003">Cell membrane</keyword>
<dbReference type="InterPro" id="IPR011546">
    <property type="entry name" value="Pept_M41_FtsH_extracell"/>
</dbReference>
<dbReference type="Pfam" id="PF17862">
    <property type="entry name" value="AAA_lid_3"/>
    <property type="match status" value="1"/>
</dbReference>
<feature type="transmembrane region" description="Helical" evidence="15">
    <location>
        <begin position="6"/>
        <end position="27"/>
    </location>
</feature>
<keyword evidence="10 15" id="KW-0067">ATP-binding</keyword>
<dbReference type="GO" id="GO:0004222">
    <property type="term" value="F:metalloendopeptidase activity"/>
    <property type="evidence" value="ECO:0007669"/>
    <property type="project" value="InterPro"/>
</dbReference>
<comment type="caution">
    <text evidence="19">The sequence shown here is derived from an EMBL/GenBank/DDBJ whole genome shotgun (WGS) entry which is preliminary data.</text>
</comment>
<dbReference type="HAMAP" id="MF_01458">
    <property type="entry name" value="FtsH"/>
    <property type="match status" value="1"/>
</dbReference>
<dbReference type="Gene3D" id="3.40.50.300">
    <property type="entry name" value="P-loop containing nucleotide triphosphate hydrolases"/>
    <property type="match status" value="1"/>
</dbReference>
<evidence type="ECO:0000256" key="16">
    <source>
        <dbReference type="RuleBase" id="RU003651"/>
    </source>
</evidence>
<dbReference type="SMART" id="SM00382">
    <property type="entry name" value="AAA"/>
    <property type="match status" value="1"/>
</dbReference>
<dbReference type="FunFam" id="1.10.8.60:FF:000001">
    <property type="entry name" value="ATP-dependent zinc metalloprotease FtsH"/>
    <property type="match status" value="1"/>
</dbReference>
<dbReference type="NCBIfam" id="TIGR01241">
    <property type="entry name" value="FtsH_fam"/>
    <property type="match status" value="1"/>
</dbReference>
<comment type="cofactor">
    <cofactor evidence="15">
        <name>Zn(2+)</name>
        <dbReference type="ChEBI" id="CHEBI:29105"/>
    </cofactor>
    <text evidence="15">Binds 1 zinc ion per subunit.</text>
</comment>
<dbReference type="InterPro" id="IPR003593">
    <property type="entry name" value="AAA+_ATPase"/>
</dbReference>
<dbReference type="EMBL" id="DSJL01000007">
    <property type="protein sequence ID" value="HEF64589.1"/>
    <property type="molecule type" value="Genomic_DNA"/>
</dbReference>
<sequence length="651" mass="72163">MADNKWLRNGFVWMILIIAAIAVWVTFVQGGRSGSSITTQELAADIKAGKVEQLTMSSGSDEVQVHYIGSNEVRTLRLPTNVDIFELLQTYGIDPKSVSIRVNPASQWGNWLGTLTFLLPTLFLIGVIIFMMRQAQGTNNQALSFGKSRARVFTSNRPTVTFDDVAGVDEAKEELQEIVEFLKYPEKFAALGARIPRGVLLVGPPGTGKTLLSRAVAGEAGVPFFSISGSEFVEMFVGVGASRVRDLFDQAKRNAPCIVFIDEIDAVGRQRGAGLGGSHDEREQTLNQILVEMDGFDSSTNVIVLAATNRPDVLDPALLRPGRFDRQVVLDRPDLHGRLAILKVHTRGKPLESDVDLEDLARQTPGFSGADLENLVNEAAILAARRNKKTIGRRELYEAIDRVVAGPERKSRRISEREKLMTAYHEAGHALVARMLPHADPVHKVSIVARGMMGGYTRVLPEEDRFFWTKKQFEAQLAVFMAGLVAEELVFQEISTGAANDIERATTLARRMVTEFGMSERLGPLAFGRKEELIFLGREIAEQRNYSDQVAYEIDQEVRRLIDQAYQTAKNILMQHMDKLEKIATLLVEKETIEGHEIEALFDEPRPRPELVGPPVTKPAALMRTPEPPQTDVAPESRPTPAPQIRPQPAS</sequence>
<dbReference type="PROSITE" id="PS00674">
    <property type="entry name" value="AAA"/>
    <property type="match status" value="1"/>
</dbReference>
<evidence type="ECO:0000256" key="14">
    <source>
        <dbReference type="ARBA" id="ARBA00061570"/>
    </source>
</evidence>
<feature type="transmembrane region" description="Helical" evidence="15">
    <location>
        <begin position="111"/>
        <end position="132"/>
    </location>
</feature>
<keyword evidence="7 15" id="KW-0547">Nucleotide-binding</keyword>
<proteinExistence type="inferred from homology"/>
<accession>A0A7C1G3Q8</accession>
<comment type="similarity">
    <text evidence="2 15">In the C-terminal section; belongs to the peptidase M41 family.</text>
</comment>
<dbReference type="SUPFAM" id="SSF52540">
    <property type="entry name" value="P-loop containing nucleoside triphosphate hydrolases"/>
    <property type="match status" value="1"/>
</dbReference>
<dbReference type="PANTHER" id="PTHR23076">
    <property type="entry name" value="METALLOPROTEASE M41 FTSH"/>
    <property type="match status" value="1"/>
</dbReference>
<keyword evidence="13 15" id="KW-0472">Membrane</keyword>
<keyword evidence="12 15" id="KW-0482">Metalloprotease</keyword>
<dbReference type="GO" id="GO:0005886">
    <property type="term" value="C:plasma membrane"/>
    <property type="evidence" value="ECO:0007669"/>
    <property type="project" value="UniProtKB-SubCell"/>
</dbReference>
<dbReference type="FunFam" id="3.40.50.300:FF:000001">
    <property type="entry name" value="ATP-dependent zinc metalloprotease FtsH"/>
    <property type="match status" value="1"/>
</dbReference>
<feature type="active site" evidence="15">
    <location>
        <position position="426"/>
    </location>
</feature>
<dbReference type="Pfam" id="PF00004">
    <property type="entry name" value="AAA"/>
    <property type="match status" value="1"/>
</dbReference>
<evidence type="ECO:0000256" key="4">
    <source>
        <dbReference type="ARBA" id="ARBA00022670"/>
    </source>
</evidence>
<protein>
    <recommendedName>
        <fullName evidence="15">ATP-dependent zinc metalloprotease FtsH</fullName>
        <ecNumber evidence="15">3.4.24.-</ecNumber>
    </recommendedName>
</protein>
<dbReference type="GO" id="GO:0006508">
    <property type="term" value="P:proteolysis"/>
    <property type="evidence" value="ECO:0007669"/>
    <property type="project" value="UniProtKB-KW"/>
</dbReference>
<dbReference type="SUPFAM" id="SSF140990">
    <property type="entry name" value="FtsH protease domain-like"/>
    <property type="match status" value="1"/>
</dbReference>
<evidence type="ECO:0000259" key="18">
    <source>
        <dbReference type="SMART" id="SM00382"/>
    </source>
</evidence>
<feature type="region of interest" description="Disordered" evidence="17">
    <location>
        <begin position="603"/>
        <end position="651"/>
    </location>
</feature>
<feature type="binding site" evidence="15">
    <location>
        <position position="501"/>
    </location>
    <ligand>
        <name>Zn(2+)</name>
        <dbReference type="ChEBI" id="CHEBI:29105"/>
        <note>catalytic</note>
    </ligand>
</feature>
<evidence type="ECO:0000256" key="5">
    <source>
        <dbReference type="ARBA" id="ARBA00022692"/>
    </source>
</evidence>
<dbReference type="PANTHER" id="PTHR23076:SF97">
    <property type="entry name" value="ATP-DEPENDENT ZINC METALLOPROTEASE YME1L1"/>
    <property type="match status" value="1"/>
</dbReference>
<comment type="similarity">
    <text evidence="14 15">In the central section; belongs to the AAA ATPase family.</text>
</comment>
<dbReference type="CDD" id="cd19501">
    <property type="entry name" value="RecA-like_FtsH"/>
    <property type="match status" value="1"/>
</dbReference>
<dbReference type="Pfam" id="PF01434">
    <property type="entry name" value="Peptidase_M41"/>
    <property type="match status" value="1"/>
</dbReference>
<evidence type="ECO:0000256" key="2">
    <source>
        <dbReference type="ARBA" id="ARBA00010044"/>
    </source>
</evidence>
<dbReference type="Gene3D" id="1.10.8.60">
    <property type="match status" value="1"/>
</dbReference>
<evidence type="ECO:0000256" key="13">
    <source>
        <dbReference type="ARBA" id="ARBA00023136"/>
    </source>
</evidence>
<feature type="domain" description="AAA+ ATPase" evidence="18">
    <location>
        <begin position="195"/>
        <end position="334"/>
    </location>
</feature>
<evidence type="ECO:0000256" key="8">
    <source>
        <dbReference type="ARBA" id="ARBA00022801"/>
    </source>
</evidence>
<comment type="similarity">
    <text evidence="16">Belongs to the AAA ATPase family.</text>
</comment>
<feature type="binding site" evidence="15">
    <location>
        <position position="425"/>
    </location>
    <ligand>
        <name>Zn(2+)</name>
        <dbReference type="ChEBI" id="CHEBI:29105"/>
        <note>catalytic</note>
    </ligand>
</feature>
<dbReference type="InterPro" id="IPR041569">
    <property type="entry name" value="AAA_lid_3"/>
</dbReference>
<keyword evidence="11 15" id="KW-1133">Transmembrane helix</keyword>
<keyword evidence="4 15" id="KW-0645">Protease</keyword>
<dbReference type="InterPro" id="IPR003960">
    <property type="entry name" value="ATPase_AAA_CS"/>
</dbReference>
<dbReference type="InterPro" id="IPR003959">
    <property type="entry name" value="ATPase_AAA_core"/>
</dbReference>
<keyword evidence="9 15" id="KW-0862">Zinc</keyword>
<dbReference type="GO" id="GO:0005524">
    <property type="term" value="F:ATP binding"/>
    <property type="evidence" value="ECO:0007669"/>
    <property type="project" value="UniProtKB-UniRule"/>
</dbReference>
<evidence type="ECO:0000256" key="1">
    <source>
        <dbReference type="ARBA" id="ARBA00004370"/>
    </source>
</evidence>
<dbReference type="GO" id="GO:0008270">
    <property type="term" value="F:zinc ion binding"/>
    <property type="evidence" value="ECO:0007669"/>
    <property type="project" value="UniProtKB-UniRule"/>
</dbReference>
<dbReference type="Gene3D" id="1.20.58.760">
    <property type="entry name" value="Peptidase M41"/>
    <property type="match status" value="1"/>
</dbReference>
<comment type="function">
    <text evidence="15">Acts as a processive, ATP-dependent zinc metallopeptidase for both cytoplasmic and membrane proteins. Plays a role in the quality control of integral membrane proteins.</text>
</comment>
<dbReference type="InterPro" id="IPR027417">
    <property type="entry name" value="P-loop_NTPase"/>
</dbReference>
<evidence type="ECO:0000256" key="12">
    <source>
        <dbReference type="ARBA" id="ARBA00023049"/>
    </source>
</evidence>
<comment type="subcellular location">
    <subcellularLocation>
        <location evidence="15">Cell membrane</location>
        <topology evidence="15">Multi-pass membrane protein</topology>
        <orientation evidence="15">Cytoplasmic side</orientation>
    </subcellularLocation>
    <subcellularLocation>
        <location evidence="1">Membrane</location>
    </subcellularLocation>
</comment>
<feature type="compositionally biased region" description="Pro residues" evidence="17">
    <location>
        <begin position="638"/>
        <end position="651"/>
    </location>
</feature>
<keyword evidence="6 15" id="KW-0479">Metal-binding</keyword>
<dbReference type="InterPro" id="IPR000642">
    <property type="entry name" value="Peptidase_M41"/>
</dbReference>
<evidence type="ECO:0000256" key="3">
    <source>
        <dbReference type="ARBA" id="ARBA00022475"/>
    </source>
</evidence>
<organism evidence="19">
    <name type="scientific">Thermomicrobium roseum</name>
    <dbReference type="NCBI Taxonomy" id="500"/>
    <lineage>
        <taxon>Bacteria</taxon>
        <taxon>Pseudomonadati</taxon>
        <taxon>Thermomicrobiota</taxon>
        <taxon>Thermomicrobia</taxon>
        <taxon>Thermomicrobiales</taxon>
        <taxon>Thermomicrobiaceae</taxon>
        <taxon>Thermomicrobium</taxon>
    </lineage>
</organism>
<evidence type="ECO:0000256" key="11">
    <source>
        <dbReference type="ARBA" id="ARBA00022989"/>
    </source>
</evidence>
<dbReference type="InterPro" id="IPR037219">
    <property type="entry name" value="Peptidase_M41-like"/>
</dbReference>
<dbReference type="EC" id="3.4.24.-" evidence="15"/>